<accession>A0A100WGB1</accession>
<organism evidence="1 2">
    <name type="scientific">Mycolicibacterium canariasense</name>
    <name type="common">Mycobacterium canariasense</name>
    <dbReference type="NCBI Taxonomy" id="228230"/>
    <lineage>
        <taxon>Bacteria</taxon>
        <taxon>Bacillati</taxon>
        <taxon>Actinomycetota</taxon>
        <taxon>Actinomycetes</taxon>
        <taxon>Mycobacteriales</taxon>
        <taxon>Mycobacteriaceae</taxon>
        <taxon>Mycolicibacterium</taxon>
    </lineage>
</organism>
<dbReference type="AlphaFoldDB" id="A0A100WGB1"/>
<dbReference type="InterPro" id="IPR036894">
    <property type="entry name" value="YbaB-like_sf"/>
</dbReference>
<name>A0A100WGB1_MYCCR</name>
<sequence>MNPRLDEQRDLTVALNEQIASLSVTVSAPDGSVSVQVNGWGAITGLELGDRAYRRGAEALAVQIVDVAQAAAKVVAERQAFLLNEFAERAARLRDKPE</sequence>
<dbReference type="InterPro" id="IPR004401">
    <property type="entry name" value="YbaB/EbfC"/>
</dbReference>
<dbReference type="GO" id="GO:0003677">
    <property type="term" value="F:DNA binding"/>
    <property type="evidence" value="ECO:0007669"/>
    <property type="project" value="InterPro"/>
</dbReference>
<evidence type="ECO:0000313" key="1">
    <source>
        <dbReference type="EMBL" id="GAS97964.1"/>
    </source>
</evidence>
<gene>
    <name evidence="1" type="ORF">RMCC_4929</name>
</gene>
<dbReference type="Gene3D" id="3.30.1310.10">
    <property type="entry name" value="Nucleoid-associated protein YbaB-like domain"/>
    <property type="match status" value="1"/>
</dbReference>
<dbReference type="Proteomes" id="UP000069443">
    <property type="component" value="Unassembled WGS sequence"/>
</dbReference>
<dbReference type="STRING" id="228230.RMCC_4929"/>
<reference evidence="2" key="1">
    <citation type="journal article" date="2016" name="Genome Announc.">
        <title>Draft Genome Sequences of Five Rapidly Growing Mycobacterium Species, M. thermoresistibile, M. fortuitum subsp. acetamidolyticum, M. canariasense, M. brisbanense, and M. novocastrense.</title>
        <authorList>
            <person name="Katahira K."/>
            <person name="Ogura Y."/>
            <person name="Gotoh Y."/>
            <person name="Hayashi T."/>
        </authorList>
    </citation>
    <scope>NUCLEOTIDE SEQUENCE [LARGE SCALE GENOMIC DNA]</scope>
    <source>
        <strain evidence="2">JCM15298</strain>
    </source>
</reference>
<keyword evidence="2" id="KW-1185">Reference proteome</keyword>
<proteinExistence type="predicted"/>
<reference evidence="2" key="2">
    <citation type="submission" date="2016-02" db="EMBL/GenBank/DDBJ databases">
        <title>Draft genome sequence of five rapidly growing Mycobacterium species.</title>
        <authorList>
            <person name="Katahira K."/>
            <person name="Gotou Y."/>
            <person name="Iida K."/>
            <person name="Ogura Y."/>
            <person name="Hayashi T."/>
        </authorList>
    </citation>
    <scope>NUCLEOTIDE SEQUENCE [LARGE SCALE GENOMIC DNA]</scope>
    <source>
        <strain evidence="2">JCM15298</strain>
    </source>
</reference>
<comment type="caution">
    <text evidence="1">The sequence shown here is derived from an EMBL/GenBank/DDBJ whole genome shotgun (WGS) entry which is preliminary data.</text>
</comment>
<evidence type="ECO:0008006" key="3">
    <source>
        <dbReference type="Google" id="ProtNLM"/>
    </source>
</evidence>
<dbReference type="EMBL" id="BCSY01000078">
    <property type="protein sequence ID" value="GAS97964.1"/>
    <property type="molecule type" value="Genomic_DNA"/>
</dbReference>
<dbReference type="SUPFAM" id="SSF82607">
    <property type="entry name" value="YbaB-like"/>
    <property type="match status" value="1"/>
</dbReference>
<protein>
    <recommendedName>
        <fullName evidence="3">YbaB/EbfC DNA-binding family protein</fullName>
    </recommendedName>
</protein>
<dbReference type="Pfam" id="PF02575">
    <property type="entry name" value="YbaB_DNA_bd"/>
    <property type="match status" value="1"/>
</dbReference>
<dbReference type="RefSeq" id="WP_062658813.1">
    <property type="nucleotide sequence ID" value="NZ_BCSY01000078.1"/>
</dbReference>
<evidence type="ECO:0000313" key="2">
    <source>
        <dbReference type="Proteomes" id="UP000069443"/>
    </source>
</evidence>